<dbReference type="Gene3D" id="3.10.450.620">
    <property type="entry name" value="JHP933, nucleotidyltransferase-like core domain"/>
    <property type="match status" value="1"/>
</dbReference>
<dbReference type="InterPro" id="IPR014942">
    <property type="entry name" value="AbiEii"/>
</dbReference>
<protein>
    <recommendedName>
        <fullName evidence="3">Nucleotidyl transferase AbiEii/AbiGii toxin family protein</fullName>
    </recommendedName>
</protein>
<gene>
    <name evidence="1" type="ORF">G3O08_07115</name>
</gene>
<dbReference type="AlphaFoldDB" id="A0A7K3WNN5"/>
<keyword evidence="2" id="KW-1185">Reference proteome</keyword>
<dbReference type="EMBL" id="JAAGVY010000009">
    <property type="protein sequence ID" value="NEN23267.1"/>
    <property type="molecule type" value="Genomic_DNA"/>
</dbReference>
<evidence type="ECO:0000313" key="2">
    <source>
        <dbReference type="Proteomes" id="UP000486602"/>
    </source>
</evidence>
<organism evidence="1 2">
    <name type="scientific">Cryomorpha ignava</name>
    <dbReference type="NCBI Taxonomy" id="101383"/>
    <lineage>
        <taxon>Bacteria</taxon>
        <taxon>Pseudomonadati</taxon>
        <taxon>Bacteroidota</taxon>
        <taxon>Flavobacteriia</taxon>
        <taxon>Flavobacteriales</taxon>
        <taxon>Cryomorphaceae</taxon>
        <taxon>Cryomorpha</taxon>
    </lineage>
</organism>
<dbReference type="Proteomes" id="UP000486602">
    <property type="component" value="Unassembled WGS sequence"/>
</dbReference>
<name>A0A7K3WNN5_9FLAO</name>
<dbReference type="RefSeq" id="WP_163284323.1">
    <property type="nucleotide sequence ID" value="NZ_JAAGVY010000009.1"/>
</dbReference>
<reference evidence="1 2" key="1">
    <citation type="submission" date="2020-02" db="EMBL/GenBank/DDBJ databases">
        <title>Out from the shadows clarifying the taxonomy of the family Cryomorphaceae and related taxa by utilizing the GTDB taxonomic framework.</title>
        <authorList>
            <person name="Bowman J.P."/>
        </authorList>
    </citation>
    <scope>NUCLEOTIDE SEQUENCE [LARGE SCALE GENOMIC DNA]</scope>
    <source>
        <strain evidence="1 2">QSSC 1-22</strain>
    </source>
</reference>
<sequence length="68" mass="7893">MESTATVEKDYVLGHFLSVFLEQYKDKLVFEGGTCLGKCYIENYRFSEDLDFAALENTFVLSKKILRK</sequence>
<evidence type="ECO:0008006" key="3">
    <source>
        <dbReference type="Google" id="ProtNLM"/>
    </source>
</evidence>
<proteinExistence type="predicted"/>
<comment type="caution">
    <text evidence="1">The sequence shown here is derived from an EMBL/GenBank/DDBJ whole genome shotgun (WGS) entry which is preliminary data.</text>
</comment>
<accession>A0A7K3WNN5</accession>
<dbReference type="Pfam" id="PF08843">
    <property type="entry name" value="AbiEii"/>
    <property type="match status" value="1"/>
</dbReference>
<evidence type="ECO:0000313" key="1">
    <source>
        <dbReference type="EMBL" id="NEN23267.1"/>
    </source>
</evidence>